<proteinExistence type="predicted"/>
<feature type="transmembrane region" description="Helical" evidence="1">
    <location>
        <begin position="106"/>
        <end position="126"/>
    </location>
</feature>
<feature type="transmembrane region" description="Helical" evidence="1">
    <location>
        <begin position="194"/>
        <end position="219"/>
    </location>
</feature>
<dbReference type="Pfam" id="PF26371">
    <property type="entry name" value="AftB_C"/>
    <property type="match status" value="1"/>
</dbReference>
<keyword evidence="1" id="KW-0472">Membrane</keyword>
<feature type="transmembrane region" description="Helical" evidence="1">
    <location>
        <begin position="30"/>
        <end position="52"/>
    </location>
</feature>
<keyword evidence="4" id="KW-1185">Reference proteome</keyword>
<feature type="transmembrane region" description="Helical" evidence="1">
    <location>
        <begin position="138"/>
        <end position="157"/>
    </location>
</feature>
<name>A0ABV3DS39_9ACTN</name>
<reference evidence="3 4" key="1">
    <citation type="submission" date="2024-06" db="EMBL/GenBank/DDBJ databases">
        <title>The Natural Products Discovery Center: Release of the First 8490 Sequenced Strains for Exploring Actinobacteria Biosynthetic Diversity.</title>
        <authorList>
            <person name="Kalkreuter E."/>
            <person name="Kautsar S.A."/>
            <person name="Yang D."/>
            <person name="Bader C.D."/>
            <person name="Teijaro C.N."/>
            <person name="Fluegel L."/>
            <person name="Davis C.M."/>
            <person name="Simpson J.R."/>
            <person name="Lauterbach L."/>
            <person name="Steele A.D."/>
            <person name="Gui C."/>
            <person name="Meng S."/>
            <person name="Li G."/>
            <person name="Viehrig K."/>
            <person name="Ye F."/>
            <person name="Su P."/>
            <person name="Kiefer A.F."/>
            <person name="Nichols A."/>
            <person name="Cepeda A.J."/>
            <person name="Yan W."/>
            <person name="Fan B."/>
            <person name="Jiang Y."/>
            <person name="Adhikari A."/>
            <person name="Zheng C.-J."/>
            <person name="Schuster L."/>
            <person name="Cowan T.M."/>
            <person name="Smanski M.J."/>
            <person name="Chevrette M.G."/>
            <person name="De Carvalho L.P.S."/>
            <person name="Shen B."/>
        </authorList>
    </citation>
    <scope>NUCLEOTIDE SEQUENCE [LARGE SCALE GENOMIC DNA]</scope>
    <source>
        <strain evidence="3 4">NPDC048946</strain>
    </source>
</reference>
<comment type="caution">
    <text evidence="3">The sequence shown here is derived from an EMBL/GenBank/DDBJ whole genome shotgun (WGS) entry which is preliminary data.</text>
</comment>
<evidence type="ECO:0000313" key="3">
    <source>
        <dbReference type="EMBL" id="MEU8138572.1"/>
    </source>
</evidence>
<evidence type="ECO:0000313" key="4">
    <source>
        <dbReference type="Proteomes" id="UP001551482"/>
    </source>
</evidence>
<feature type="transmembrane region" description="Helical" evidence="1">
    <location>
        <begin position="279"/>
        <end position="300"/>
    </location>
</feature>
<feature type="transmembrane region" description="Helical" evidence="1">
    <location>
        <begin position="320"/>
        <end position="337"/>
    </location>
</feature>
<feature type="transmembrane region" description="Helical" evidence="1">
    <location>
        <begin position="225"/>
        <end position="245"/>
    </location>
</feature>
<feature type="domain" description="Terminal beta-(1-&gt;2)-arabinofuranosyltransferase C-terminal" evidence="2">
    <location>
        <begin position="462"/>
        <end position="594"/>
    </location>
</feature>
<evidence type="ECO:0000256" key="1">
    <source>
        <dbReference type="SAM" id="Phobius"/>
    </source>
</evidence>
<feature type="transmembrane region" description="Helical" evidence="1">
    <location>
        <begin position="368"/>
        <end position="389"/>
    </location>
</feature>
<sequence length="623" mass="67942">MSLVSVLSRRTGLGQAQDESPRGTQLAKRWNTLMVVLPTAVILVLGFARRWISDDGLIFTRTVRQILAGHGPVYNVGERAEASTSTVWQWLLVLVGWATGADISRIAVYLGLLCATAGYALALDATRRLYQPLAPGRLLLPAGVAVLLALPPIWDFATSGLETGLTTLWTAACWWLLVRALLHSRARVTYPLALLAGLGPMVRPDLAIASAGFLVALWFVRRPRLRAVFAHLGVAAALPVAYEIFRAGYYGVLLPLPAIAKEASGSDWRRGGTYARDFIAPYGLWLPILALSAMVVATLVVRMRPTGSKALAREDAGRTAVFVMPVIVAALMGLYVVKVGGDFMHARMMLPALFVALLPILLVPSGRLALPVASVVVVWALVCGFVLRVPYTGLSPNKIIADERGFYVDAMGIAHPVTADDYLAHYPRFPEAVRVAKSEHQHVLIYPWYDGFYVTPLKPDDPAPYAASWLNLGMSGAAVPLNGRSIDILGLASPLAAHQELTGRGRPGHEKELDIAWLFAMYAPTDAILPPGIDPLRVAQAKFALTCGDENRGKLKELQDSVTEPMSWKRFWKNLTGSVERTTFRFPNNPHEAMKKVCGVEELPEGYLEKMFTLETIPGRESS</sequence>
<dbReference type="EMBL" id="JBEZFP010000129">
    <property type="protein sequence ID" value="MEU8138572.1"/>
    <property type="molecule type" value="Genomic_DNA"/>
</dbReference>
<keyword evidence="1" id="KW-1133">Transmembrane helix</keyword>
<gene>
    <name evidence="3" type="ORF">AB0C36_34375</name>
</gene>
<dbReference type="RefSeq" id="WP_358362145.1">
    <property type="nucleotide sequence ID" value="NZ_JBEZFP010000129.1"/>
</dbReference>
<accession>A0ABV3DS39</accession>
<evidence type="ECO:0000259" key="2">
    <source>
        <dbReference type="Pfam" id="PF26371"/>
    </source>
</evidence>
<protein>
    <recommendedName>
        <fullName evidence="2">Terminal beta-(1-&gt;2)-arabinofuranosyltransferase C-terminal domain-containing protein</fullName>
    </recommendedName>
</protein>
<keyword evidence="1" id="KW-0812">Transmembrane</keyword>
<dbReference type="Proteomes" id="UP001551482">
    <property type="component" value="Unassembled WGS sequence"/>
</dbReference>
<feature type="transmembrane region" description="Helical" evidence="1">
    <location>
        <begin position="344"/>
        <end position="362"/>
    </location>
</feature>
<dbReference type="InterPro" id="IPR058983">
    <property type="entry name" value="AftB_C"/>
</dbReference>
<organism evidence="3 4">
    <name type="scientific">Streptodolium elevatio</name>
    <dbReference type="NCBI Taxonomy" id="3157996"/>
    <lineage>
        <taxon>Bacteria</taxon>
        <taxon>Bacillati</taxon>
        <taxon>Actinomycetota</taxon>
        <taxon>Actinomycetes</taxon>
        <taxon>Kitasatosporales</taxon>
        <taxon>Streptomycetaceae</taxon>
        <taxon>Streptodolium</taxon>
    </lineage>
</organism>